<evidence type="ECO:0000313" key="3">
    <source>
        <dbReference type="Proteomes" id="UP000006727"/>
    </source>
</evidence>
<reference evidence="1 3" key="2">
    <citation type="journal article" date="2018" name="Plant J.">
        <title>The Physcomitrella patens chromosome-scale assembly reveals moss genome structure and evolution.</title>
        <authorList>
            <person name="Lang D."/>
            <person name="Ullrich K.K."/>
            <person name="Murat F."/>
            <person name="Fuchs J."/>
            <person name="Jenkins J."/>
            <person name="Haas F.B."/>
            <person name="Piednoel M."/>
            <person name="Gundlach H."/>
            <person name="Van Bel M."/>
            <person name="Meyberg R."/>
            <person name="Vives C."/>
            <person name="Morata J."/>
            <person name="Symeonidi A."/>
            <person name="Hiss M."/>
            <person name="Muchero W."/>
            <person name="Kamisugi Y."/>
            <person name="Saleh O."/>
            <person name="Blanc G."/>
            <person name="Decker E.L."/>
            <person name="van Gessel N."/>
            <person name="Grimwood J."/>
            <person name="Hayes R.D."/>
            <person name="Graham S.W."/>
            <person name="Gunter L.E."/>
            <person name="McDaniel S.F."/>
            <person name="Hoernstein S.N.W."/>
            <person name="Larsson A."/>
            <person name="Li F.W."/>
            <person name="Perroud P.F."/>
            <person name="Phillips J."/>
            <person name="Ranjan P."/>
            <person name="Rokshar D.S."/>
            <person name="Rothfels C.J."/>
            <person name="Schneider L."/>
            <person name="Shu S."/>
            <person name="Stevenson D.W."/>
            <person name="Thummler F."/>
            <person name="Tillich M."/>
            <person name="Villarreal Aguilar J.C."/>
            <person name="Widiez T."/>
            <person name="Wong G.K."/>
            <person name="Wymore A."/>
            <person name="Zhang Y."/>
            <person name="Zimmer A.D."/>
            <person name="Quatrano R.S."/>
            <person name="Mayer K.F.X."/>
            <person name="Goodstein D."/>
            <person name="Casacuberta J.M."/>
            <person name="Vandepoele K."/>
            <person name="Reski R."/>
            <person name="Cuming A.C."/>
            <person name="Tuskan G.A."/>
            <person name="Maumus F."/>
            <person name="Salse J."/>
            <person name="Schmutz J."/>
            <person name="Rensing S.A."/>
        </authorList>
    </citation>
    <scope>NUCLEOTIDE SEQUENCE [LARGE SCALE GENOMIC DNA]</scope>
    <source>
        <strain evidence="2 3">cv. Gransden 2004</strain>
    </source>
</reference>
<dbReference type="Proteomes" id="UP000006727">
    <property type="component" value="Chromosome 4"/>
</dbReference>
<dbReference type="EnsemblPlants" id="Pp3c4_20520V3.1">
    <property type="protein sequence ID" value="Pp3c4_20520V3.1"/>
    <property type="gene ID" value="Pp3c4_20520"/>
</dbReference>
<dbReference type="AlphaFoldDB" id="A0A2K1KPA3"/>
<dbReference type="InParanoid" id="A0A2K1KPA3"/>
<keyword evidence="3" id="KW-1185">Reference proteome</keyword>
<organism evidence="1">
    <name type="scientific">Physcomitrium patens</name>
    <name type="common">Spreading-leaved earth moss</name>
    <name type="synonym">Physcomitrella patens</name>
    <dbReference type="NCBI Taxonomy" id="3218"/>
    <lineage>
        <taxon>Eukaryota</taxon>
        <taxon>Viridiplantae</taxon>
        <taxon>Streptophyta</taxon>
        <taxon>Embryophyta</taxon>
        <taxon>Bryophyta</taxon>
        <taxon>Bryophytina</taxon>
        <taxon>Bryopsida</taxon>
        <taxon>Funariidae</taxon>
        <taxon>Funariales</taxon>
        <taxon>Funariaceae</taxon>
        <taxon>Physcomitrium</taxon>
    </lineage>
</organism>
<name>A0A2K1KPA3_PHYPA</name>
<accession>A0A2K1KPA3</accession>
<dbReference type="Gramene" id="Pp3c4_20520V3.2">
    <property type="protein sequence ID" value="Pp3c4_20520V3.2"/>
    <property type="gene ID" value="Pp3c4_20520"/>
</dbReference>
<sequence length="123" mass="14053">MLSLRPQFVVSTQLTFTGRFIKICASQGPCSVSQGGWVEIRRSWYCKQKVDATLCELNVCYATDHLENTRKNKHCIMGHVILQLLIFLPQFWSPNGSLSMHSFVTCTDLTLHFDGWSNARLWG</sequence>
<reference evidence="1 3" key="1">
    <citation type="journal article" date="2008" name="Science">
        <title>The Physcomitrella genome reveals evolutionary insights into the conquest of land by plants.</title>
        <authorList>
            <person name="Rensing S."/>
            <person name="Lang D."/>
            <person name="Zimmer A."/>
            <person name="Terry A."/>
            <person name="Salamov A."/>
            <person name="Shapiro H."/>
            <person name="Nishiyama T."/>
            <person name="Perroud P.-F."/>
            <person name="Lindquist E."/>
            <person name="Kamisugi Y."/>
            <person name="Tanahashi T."/>
            <person name="Sakakibara K."/>
            <person name="Fujita T."/>
            <person name="Oishi K."/>
            <person name="Shin-I T."/>
            <person name="Kuroki Y."/>
            <person name="Toyoda A."/>
            <person name="Suzuki Y."/>
            <person name="Hashimoto A."/>
            <person name="Yamaguchi K."/>
            <person name="Sugano A."/>
            <person name="Kohara Y."/>
            <person name="Fujiyama A."/>
            <person name="Anterola A."/>
            <person name="Aoki S."/>
            <person name="Ashton N."/>
            <person name="Barbazuk W.B."/>
            <person name="Barker E."/>
            <person name="Bennetzen J."/>
            <person name="Bezanilla M."/>
            <person name="Blankenship R."/>
            <person name="Cho S.H."/>
            <person name="Dutcher S."/>
            <person name="Estelle M."/>
            <person name="Fawcett J.A."/>
            <person name="Gundlach H."/>
            <person name="Hanada K."/>
            <person name="Heyl A."/>
            <person name="Hicks K.A."/>
            <person name="Hugh J."/>
            <person name="Lohr M."/>
            <person name="Mayer K."/>
            <person name="Melkozernov A."/>
            <person name="Murata T."/>
            <person name="Nelson D."/>
            <person name="Pils B."/>
            <person name="Prigge M."/>
            <person name="Reiss B."/>
            <person name="Renner T."/>
            <person name="Rombauts S."/>
            <person name="Rushton P."/>
            <person name="Sanderfoot A."/>
            <person name="Schween G."/>
            <person name="Shiu S.-H."/>
            <person name="Stueber K."/>
            <person name="Theodoulou F.L."/>
            <person name="Tu H."/>
            <person name="Van de Peer Y."/>
            <person name="Verrier P.J."/>
            <person name="Waters E."/>
            <person name="Wood A."/>
            <person name="Yang L."/>
            <person name="Cove D."/>
            <person name="Cuming A."/>
            <person name="Hasebe M."/>
            <person name="Lucas S."/>
            <person name="Mishler D.B."/>
            <person name="Reski R."/>
            <person name="Grigoriev I."/>
            <person name="Quatrano R.S."/>
            <person name="Boore J.L."/>
        </authorList>
    </citation>
    <scope>NUCLEOTIDE SEQUENCE [LARGE SCALE GENOMIC DNA]</scope>
    <source>
        <strain evidence="2 3">cv. Gransden 2004</strain>
    </source>
</reference>
<dbReference type="EMBL" id="ABEU02000004">
    <property type="protein sequence ID" value="PNR55610.1"/>
    <property type="molecule type" value="Genomic_DNA"/>
</dbReference>
<protein>
    <submittedName>
        <fullName evidence="1 2">Uncharacterized protein</fullName>
    </submittedName>
</protein>
<proteinExistence type="predicted"/>
<evidence type="ECO:0000313" key="2">
    <source>
        <dbReference type="EnsemblPlants" id="Pp3c4_20520V3.1"/>
    </source>
</evidence>
<dbReference type="EnsemblPlants" id="Pp3c4_20520V3.2">
    <property type="protein sequence ID" value="Pp3c4_20520V3.2"/>
    <property type="gene ID" value="Pp3c4_20520"/>
</dbReference>
<reference evidence="2" key="3">
    <citation type="submission" date="2020-12" db="UniProtKB">
        <authorList>
            <consortium name="EnsemblPlants"/>
        </authorList>
    </citation>
    <scope>IDENTIFICATION</scope>
</reference>
<dbReference type="Gramene" id="Pp3c4_20520V3.1">
    <property type="protein sequence ID" value="Pp3c4_20520V3.1"/>
    <property type="gene ID" value="Pp3c4_20520"/>
</dbReference>
<gene>
    <name evidence="1" type="ORF">PHYPA_006507</name>
</gene>
<evidence type="ECO:0000313" key="1">
    <source>
        <dbReference type="EMBL" id="PNR55610.1"/>
    </source>
</evidence>